<gene>
    <name evidence="7" type="primary">ytfE</name>
    <name evidence="6" type="ORF">AXF12_04815</name>
    <name evidence="7" type="ORF">SAMEA44541418_00763</name>
</gene>
<evidence type="ECO:0000256" key="4">
    <source>
        <dbReference type="ARBA" id="ARBA00023004"/>
    </source>
</evidence>
<evidence type="ECO:0000256" key="2">
    <source>
        <dbReference type="ARBA" id="ARBA00022490"/>
    </source>
</evidence>
<dbReference type="Gene3D" id="1.10.3910.10">
    <property type="entry name" value="SP0561-like"/>
    <property type="match status" value="1"/>
</dbReference>
<evidence type="ECO:0000256" key="3">
    <source>
        <dbReference type="ARBA" id="ARBA00022723"/>
    </source>
</evidence>
<dbReference type="InterPro" id="IPR038062">
    <property type="entry name" value="ScdA-like_N_sf"/>
</dbReference>
<dbReference type="Gene3D" id="1.20.120.520">
    <property type="entry name" value="nmb1532 protein domain like"/>
    <property type="match status" value="1"/>
</dbReference>
<evidence type="ECO:0000313" key="9">
    <source>
        <dbReference type="Proteomes" id="UP000215539"/>
    </source>
</evidence>
<keyword evidence="3" id="KW-0479">Metal-binding</keyword>
<dbReference type="PANTHER" id="PTHR36438:SF1">
    <property type="entry name" value="IRON-SULFUR CLUSTER REPAIR PROTEIN YTFE"/>
    <property type="match status" value="1"/>
</dbReference>
<dbReference type="Proteomes" id="UP000065822">
    <property type="component" value="Chromosome"/>
</dbReference>
<evidence type="ECO:0000313" key="7">
    <source>
        <dbReference type="EMBL" id="SNV06554.1"/>
    </source>
</evidence>
<sequence>MSLTDKTIGEIVADDFRAAAVFKKYGIDFCCRGGRTIDEACDKKDVDKQSLINDLNAIPQGKGDQVDVSSWPLDLLANYIVRIHHQYVHDKTPILLQFLDKLCRVHGERHPELFEINRIFTESAHDLANHFEKEERVLFPFIGELVKAQQTGQPLETAHFGTVENPIAMMMHEHTVEGDRFAEIARLSNNYTPPADACNTYRVTFAMLQEFEEDLHRHIHLENNVLFPKAIALEKQLNS</sequence>
<keyword evidence="2" id="KW-0963">Cytoplasm</keyword>
<dbReference type="RefSeq" id="WP_066428806.1">
    <property type="nucleotide sequence ID" value="NZ_CP014227.1"/>
</dbReference>
<comment type="subcellular location">
    <subcellularLocation>
        <location evidence="1">Cytoplasm</location>
    </subcellularLocation>
</comment>
<dbReference type="GO" id="GO:0005737">
    <property type="term" value="C:cytoplasm"/>
    <property type="evidence" value="ECO:0007669"/>
    <property type="project" value="UniProtKB-SubCell"/>
</dbReference>
<accession>A0AAX2GWG8</accession>
<reference evidence="6 8" key="1">
    <citation type="submission" date="2016-02" db="EMBL/GenBank/DDBJ databases">
        <authorList>
            <person name="Holder M.E."/>
            <person name="Ajami N.J."/>
            <person name="Petrosino J.F."/>
        </authorList>
    </citation>
    <scope>NUCLEOTIDE SEQUENCE [LARGE SCALE GENOMIC DNA]</scope>
    <source>
        <strain evidence="6 8">CCUG 32990</strain>
    </source>
</reference>
<proteinExistence type="predicted"/>
<feature type="domain" description="Hemerythrin-like" evidence="5">
    <location>
        <begin position="80"/>
        <end position="230"/>
    </location>
</feature>
<dbReference type="AlphaFoldDB" id="A0AAX2GWG8"/>
<dbReference type="Pfam" id="PF04405">
    <property type="entry name" value="ScdA_N"/>
    <property type="match status" value="1"/>
</dbReference>
<dbReference type="EMBL" id="LT906449">
    <property type="protein sequence ID" value="SNV06554.1"/>
    <property type="molecule type" value="Genomic_DNA"/>
</dbReference>
<organism evidence="7 9">
    <name type="scientific">Capnocytophaga haemolytica</name>
    <dbReference type="NCBI Taxonomy" id="45243"/>
    <lineage>
        <taxon>Bacteria</taxon>
        <taxon>Pseudomonadati</taxon>
        <taxon>Bacteroidota</taxon>
        <taxon>Flavobacteriia</taxon>
        <taxon>Flavobacteriales</taxon>
        <taxon>Flavobacteriaceae</taxon>
        <taxon>Capnocytophaga</taxon>
    </lineage>
</organism>
<reference evidence="7 9" key="2">
    <citation type="submission" date="2017-06" db="EMBL/GenBank/DDBJ databases">
        <authorList>
            <consortium name="Pathogen Informatics"/>
        </authorList>
    </citation>
    <scope>NUCLEOTIDE SEQUENCE [LARGE SCALE GENOMIC DNA]</scope>
    <source>
        <strain evidence="7 9">NCTC12947</strain>
    </source>
</reference>
<keyword evidence="4" id="KW-0408">Iron</keyword>
<name>A0AAX2GWG8_9FLAO</name>
<evidence type="ECO:0000313" key="6">
    <source>
        <dbReference type="EMBL" id="AMD84898.1"/>
    </source>
</evidence>
<protein>
    <submittedName>
        <fullName evidence="6">Iron-sulfur cluster repair di-iron protein</fullName>
    </submittedName>
    <submittedName>
        <fullName evidence="7">Regulator of cell morphogenesis and NO signaling</fullName>
    </submittedName>
</protein>
<dbReference type="PANTHER" id="PTHR36438">
    <property type="entry name" value="IRON-SULFUR CLUSTER REPAIR PROTEIN YTFE"/>
    <property type="match status" value="1"/>
</dbReference>
<dbReference type="NCBIfam" id="TIGR03652">
    <property type="entry name" value="FeS_repair_RIC"/>
    <property type="match status" value="1"/>
</dbReference>
<dbReference type="Pfam" id="PF01814">
    <property type="entry name" value="Hemerythrin"/>
    <property type="match status" value="1"/>
</dbReference>
<evidence type="ECO:0000313" key="8">
    <source>
        <dbReference type="Proteomes" id="UP000065822"/>
    </source>
</evidence>
<dbReference type="KEGG" id="chg:AXF12_04815"/>
<dbReference type="InterPro" id="IPR012312">
    <property type="entry name" value="Hemerythrin-like"/>
</dbReference>
<dbReference type="Proteomes" id="UP000215539">
    <property type="component" value="Chromosome 1"/>
</dbReference>
<evidence type="ECO:0000256" key="1">
    <source>
        <dbReference type="ARBA" id="ARBA00004496"/>
    </source>
</evidence>
<keyword evidence="8" id="KW-1185">Reference proteome</keyword>
<dbReference type="EMBL" id="CP014227">
    <property type="protein sequence ID" value="AMD84898.1"/>
    <property type="molecule type" value="Genomic_DNA"/>
</dbReference>
<dbReference type="InterPro" id="IPR019903">
    <property type="entry name" value="RIC_family"/>
</dbReference>
<dbReference type="GO" id="GO:0046872">
    <property type="term" value="F:metal ion binding"/>
    <property type="evidence" value="ECO:0007669"/>
    <property type="project" value="UniProtKB-KW"/>
</dbReference>
<evidence type="ECO:0000259" key="5">
    <source>
        <dbReference type="Pfam" id="PF01814"/>
    </source>
</evidence>